<dbReference type="InterPro" id="IPR021240">
    <property type="entry name" value="DUF2776"/>
</dbReference>
<dbReference type="Proteomes" id="UP000019199">
    <property type="component" value="Unassembled WGS sequence"/>
</dbReference>
<protein>
    <recommendedName>
        <fullName evidence="4">Inner membrane protein</fullName>
    </recommendedName>
</protein>
<feature type="transmembrane region" description="Helical" evidence="1">
    <location>
        <begin position="27"/>
        <end position="46"/>
    </location>
</feature>
<name>W1ETK9_ECOLX</name>
<evidence type="ECO:0008006" key="4">
    <source>
        <dbReference type="Google" id="ProtNLM"/>
    </source>
</evidence>
<evidence type="ECO:0000313" key="3">
    <source>
        <dbReference type="Proteomes" id="UP000019199"/>
    </source>
</evidence>
<accession>W1ETK9</accession>
<reference evidence="2 3" key="1">
    <citation type="submission" date="2013-10" db="EMBL/GenBank/DDBJ databases">
        <title>Antibiotic resistance diversity of beta-lactamase producers in the General Hospital Vienna.</title>
        <authorList>
            <person name="Barisic I."/>
            <person name="Mitteregger D."/>
            <person name="Hirschl A.M."/>
            <person name="Noehammer C."/>
            <person name="Wiesinger-Mayr H."/>
        </authorList>
    </citation>
    <scope>NUCLEOTIDE SEQUENCE [LARGE SCALE GENOMIC DNA]</scope>
    <source>
        <strain evidence="2 3">ISC7</strain>
    </source>
</reference>
<evidence type="ECO:0000256" key="1">
    <source>
        <dbReference type="SAM" id="Phobius"/>
    </source>
</evidence>
<dbReference type="Pfam" id="PF10951">
    <property type="entry name" value="DUF2776"/>
    <property type="match status" value="1"/>
</dbReference>
<comment type="caution">
    <text evidence="2">The sequence shown here is derived from an EMBL/GenBank/DDBJ whole genome shotgun (WGS) entry which is preliminary data.</text>
</comment>
<evidence type="ECO:0000313" key="2">
    <source>
        <dbReference type="EMBL" id="CDL24728.1"/>
    </source>
</evidence>
<proteinExistence type="predicted"/>
<keyword evidence="1" id="KW-1133">Transmembrane helix</keyword>
<sequence length="83" mass="9049">MGLICIALGGFVLESSGQSEYFVAGHVLISLAAICLALFTTAFIIISQLTRGVNTFLQYIVPHYWLCGVNYHHDMGLGTVSRQ</sequence>
<keyword evidence="1" id="KW-0472">Membrane</keyword>
<organism evidence="2 3">
    <name type="scientific">Escherichia coli ISC7</name>
    <dbReference type="NCBI Taxonomy" id="1432555"/>
    <lineage>
        <taxon>Bacteria</taxon>
        <taxon>Pseudomonadati</taxon>
        <taxon>Pseudomonadota</taxon>
        <taxon>Gammaproteobacteria</taxon>
        <taxon>Enterobacterales</taxon>
        <taxon>Enterobacteriaceae</taxon>
        <taxon>Escherichia</taxon>
    </lineage>
</organism>
<keyword evidence="1" id="KW-0812">Transmembrane</keyword>
<dbReference type="EMBL" id="CBWN010000016">
    <property type="protein sequence ID" value="CDL24728.1"/>
    <property type="molecule type" value="Genomic_DNA"/>
</dbReference>
<dbReference type="AlphaFoldDB" id="W1ETK9"/>